<dbReference type="InterPro" id="IPR036390">
    <property type="entry name" value="WH_DNA-bd_sf"/>
</dbReference>
<keyword evidence="3" id="KW-0862">Zinc</keyword>
<dbReference type="InterPro" id="IPR036388">
    <property type="entry name" value="WH-like_DNA-bd_sf"/>
</dbReference>
<dbReference type="RefSeq" id="WP_311758559.1">
    <property type="nucleotide sequence ID" value="NZ_JAVRQI010000004.1"/>
</dbReference>
<dbReference type="PANTHER" id="PTHR33202">
    <property type="entry name" value="ZINC UPTAKE REGULATION PROTEIN"/>
    <property type="match status" value="1"/>
</dbReference>
<gene>
    <name evidence="7" type="ORF">RM190_06245</name>
</gene>
<dbReference type="EMBL" id="JAVRQI010000004">
    <property type="protein sequence ID" value="MDT1061456.1"/>
    <property type="molecule type" value="Genomic_DNA"/>
</dbReference>
<keyword evidence="6" id="KW-0804">Transcription</keyword>
<dbReference type="Pfam" id="PF01475">
    <property type="entry name" value="FUR"/>
    <property type="match status" value="1"/>
</dbReference>
<protein>
    <submittedName>
        <fullName evidence="7">Fur family transcriptional regulator</fullName>
    </submittedName>
</protein>
<dbReference type="InterPro" id="IPR043135">
    <property type="entry name" value="Fur_C"/>
</dbReference>
<sequence>MSAHAPGPADPFDSHDHAHCAATVLRRAEEQALEEGVRLTPVRRRVLEILLESHKAMGAYEVLDRLAAEGFGKQPPVAYRALDFLVEQGFAHRVRRLNAYAACLSDKRDHSPAFLICRGCEQVAEAESPELRAAILALGEAHGFTVERGTVEMLGLCSRCAGKQPE</sequence>
<comment type="similarity">
    <text evidence="1">Belongs to the Fur family.</text>
</comment>
<name>A0ABU3EB45_9RHOB</name>
<organism evidence="7 8">
    <name type="scientific">Paracoccus broussonetiae</name>
    <dbReference type="NCBI Taxonomy" id="3075834"/>
    <lineage>
        <taxon>Bacteria</taxon>
        <taxon>Pseudomonadati</taxon>
        <taxon>Pseudomonadota</taxon>
        <taxon>Alphaproteobacteria</taxon>
        <taxon>Rhodobacterales</taxon>
        <taxon>Paracoccaceae</taxon>
        <taxon>Paracoccus</taxon>
    </lineage>
</organism>
<comment type="caution">
    <text evidence="7">The sequence shown here is derived from an EMBL/GenBank/DDBJ whole genome shotgun (WGS) entry which is preliminary data.</text>
</comment>
<dbReference type="PANTHER" id="PTHR33202:SF6">
    <property type="entry name" value="ZINC UPTAKE REGULATION PROTEIN"/>
    <property type="match status" value="1"/>
</dbReference>
<keyword evidence="2" id="KW-0678">Repressor</keyword>
<reference evidence="8" key="1">
    <citation type="submission" date="2023-07" db="EMBL/GenBank/DDBJ databases">
        <title>Characterization of two Paracoccaceae strains isolated from Phycosphere and proposal of Xinfangfangia lacusdiani sp. nov.</title>
        <authorList>
            <person name="Deng Y."/>
            <person name="Zhang Y.Q."/>
        </authorList>
    </citation>
    <scope>NUCLEOTIDE SEQUENCE [LARGE SCALE GENOMIC DNA]</scope>
    <source>
        <strain evidence="8">CPCC 101403</strain>
    </source>
</reference>
<dbReference type="InterPro" id="IPR002481">
    <property type="entry name" value="FUR"/>
</dbReference>
<evidence type="ECO:0000256" key="5">
    <source>
        <dbReference type="ARBA" id="ARBA00023125"/>
    </source>
</evidence>
<evidence type="ECO:0000256" key="2">
    <source>
        <dbReference type="ARBA" id="ARBA00022491"/>
    </source>
</evidence>
<evidence type="ECO:0000313" key="8">
    <source>
        <dbReference type="Proteomes" id="UP001251085"/>
    </source>
</evidence>
<proteinExistence type="inferred from homology"/>
<evidence type="ECO:0000256" key="6">
    <source>
        <dbReference type="ARBA" id="ARBA00023163"/>
    </source>
</evidence>
<keyword evidence="5" id="KW-0238">DNA-binding</keyword>
<dbReference type="Gene3D" id="3.30.1490.190">
    <property type="match status" value="1"/>
</dbReference>
<accession>A0ABU3EB45</accession>
<evidence type="ECO:0000313" key="7">
    <source>
        <dbReference type="EMBL" id="MDT1061456.1"/>
    </source>
</evidence>
<dbReference type="Gene3D" id="1.10.10.10">
    <property type="entry name" value="Winged helix-like DNA-binding domain superfamily/Winged helix DNA-binding domain"/>
    <property type="match status" value="1"/>
</dbReference>
<dbReference type="Proteomes" id="UP001251085">
    <property type="component" value="Unassembled WGS sequence"/>
</dbReference>
<evidence type="ECO:0000256" key="4">
    <source>
        <dbReference type="ARBA" id="ARBA00023015"/>
    </source>
</evidence>
<keyword evidence="4" id="KW-0805">Transcription regulation</keyword>
<dbReference type="SUPFAM" id="SSF46785">
    <property type="entry name" value="Winged helix' DNA-binding domain"/>
    <property type="match status" value="1"/>
</dbReference>
<evidence type="ECO:0000256" key="1">
    <source>
        <dbReference type="ARBA" id="ARBA00007957"/>
    </source>
</evidence>
<keyword evidence="8" id="KW-1185">Reference proteome</keyword>
<evidence type="ECO:0000256" key="3">
    <source>
        <dbReference type="ARBA" id="ARBA00022833"/>
    </source>
</evidence>